<dbReference type="InterPro" id="IPR050983">
    <property type="entry name" value="GST_Omega/HSP26"/>
</dbReference>
<evidence type="ECO:0000259" key="1">
    <source>
        <dbReference type="PROSITE" id="PS50404"/>
    </source>
</evidence>
<evidence type="ECO:0000313" key="2">
    <source>
        <dbReference type="EMBL" id="KAF5325173.1"/>
    </source>
</evidence>
<dbReference type="InterPro" id="IPR036249">
    <property type="entry name" value="Thioredoxin-like_sf"/>
</dbReference>
<comment type="caution">
    <text evidence="2">The sequence shown here is derived from an EMBL/GenBank/DDBJ whole genome shotgun (WGS) entry which is preliminary data.</text>
</comment>
<dbReference type="EMBL" id="JAACJJ010000015">
    <property type="protein sequence ID" value="KAF5325173.1"/>
    <property type="molecule type" value="Genomic_DNA"/>
</dbReference>
<dbReference type="PANTHER" id="PTHR43968:SF6">
    <property type="entry name" value="GLUTATHIONE S-TRANSFERASE OMEGA"/>
    <property type="match status" value="1"/>
</dbReference>
<sequence>MNNQPAYTVIGAPLSTFTRTVTLGLLHKGVQYNHVPMAPHVEFTAHPFGYIPALVISAQSEDEEDVRLCESQAIARYIDRVAPEPSLLLIPGKGVTLEEKMWEFVSLTSSFGVPIIERGIVKARVRAEGKLTEEQIRAQLEDGPIFELQRFLEATERMMTPEGYVFGDKLTWADYFLYPLMADLTTVPEWELVSGRLKKWTEAMELLPEVQATKAGTLAAGAKISGVPWENIRIRSCSSLLP</sequence>
<dbReference type="InterPro" id="IPR004046">
    <property type="entry name" value="GST_C"/>
</dbReference>
<dbReference type="InterPro" id="IPR004045">
    <property type="entry name" value="Glutathione_S-Trfase_N"/>
</dbReference>
<dbReference type="GO" id="GO:0005737">
    <property type="term" value="C:cytoplasm"/>
    <property type="evidence" value="ECO:0007669"/>
    <property type="project" value="TreeGrafter"/>
</dbReference>
<dbReference type="SUPFAM" id="SSF47616">
    <property type="entry name" value="GST C-terminal domain-like"/>
    <property type="match status" value="1"/>
</dbReference>
<dbReference type="Gene3D" id="1.20.1050.10">
    <property type="match status" value="1"/>
</dbReference>
<dbReference type="InterPro" id="IPR036282">
    <property type="entry name" value="Glutathione-S-Trfase_C_sf"/>
</dbReference>
<dbReference type="PROSITE" id="PS50404">
    <property type="entry name" value="GST_NTER"/>
    <property type="match status" value="1"/>
</dbReference>
<dbReference type="SUPFAM" id="SSF52833">
    <property type="entry name" value="Thioredoxin-like"/>
    <property type="match status" value="1"/>
</dbReference>
<dbReference type="AlphaFoldDB" id="A0A8H5BL66"/>
<dbReference type="Pfam" id="PF13417">
    <property type="entry name" value="GST_N_3"/>
    <property type="match status" value="1"/>
</dbReference>
<dbReference type="Gene3D" id="3.40.30.10">
    <property type="entry name" value="Glutaredoxin"/>
    <property type="match status" value="1"/>
</dbReference>
<feature type="domain" description="GST N-terminal" evidence="1">
    <location>
        <begin position="5"/>
        <end position="86"/>
    </location>
</feature>
<evidence type="ECO:0000313" key="3">
    <source>
        <dbReference type="Proteomes" id="UP000567179"/>
    </source>
</evidence>
<reference evidence="2 3" key="1">
    <citation type="journal article" date="2020" name="ISME J.">
        <title>Uncovering the hidden diversity of litter-decomposition mechanisms in mushroom-forming fungi.</title>
        <authorList>
            <person name="Floudas D."/>
            <person name="Bentzer J."/>
            <person name="Ahren D."/>
            <person name="Johansson T."/>
            <person name="Persson P."/>
            <person name="Tunlid A."/>
        </authorList>
    </citation>
    <scope>NUCLEOTIDE SEQUENCE [LARGE SCALE GENOMIC DNA]</scope>
    <source>
        <strain evidence="2 3">CBS 101986</strain>
    </source>
</reference>
<dbReference type="PANTHER" id="PTHR43968">
    <property type="match status" value="1"/>
</dbReference>
<dbReference type="Pfam" id="PF14497">
    <property type="entry name" value="GST_C_3"/>
    <property type="match status" value="1"/>
</dbReference>
<keyword evidence="3" id="KW-1185">Reference proteome</keyword>
<dbReference type="CDD" id="cd00299">
    <property type="entry name" value="GST_C_family"/>
    <property type="match status" value="1"/>
</dbReference>
<name>A0A8H5BL66_9AGAR</name>
<accession>A0A8H5BL66</accession>
<proteinExistence type="predicted"/>
<organism evidence="2 3">
    <name type="scientific">Psilocybe cf. subviscida</name>
    <dbReference type="NCBI Taxonomy" id="2480587"/>
    <lineage>
        <taxon>Eukaryota</taxon>
        <taxon>Fungi</taxon>
        <taxon>Dikarya</taxon>
        <taxon>Basidiomycota</taxon>
        <taxon>Agaricomycotina</taxon>
        <taxon>Agaricomycetes</taxon>
        <taxon>Agaricomycetidae</taxon>
        <taxon>Agaricales</taxon>
        <taxon>Agaricineae</taxon>
        <taxon>Strophariaceae</taxon>
        <taxon>Psilocybe</taxon>
    </lineage>
</organism>
<protein>
    <recommendedName>
        <fullName evidence="1">GST N-terminal domain-containing protein</fullName>
    </recommendedName>
</protein>
<dbReference type="OrthoDB" id="249703at2759"/>
<gene>
    <name evidence="2" type="ORF">D9619_009974</name>
</gene>
<dbReference type="Proteomes" id="UP000567179">
    <property type="component" value="Unassembled WGS sequence"/>
</dbReference>